<dbReference type="GO" id="GO:0003723">
    <property type="term" value="F:RNA binding"/>
    <property type="evidence" value="ECO:0007669"/>
    <property type="project" value="InterPro"/>
</dbReference>
<dbReference type="AlphaFoldDB" id="A0A9E7H3A9"/>
<dbReference type="InterPro" id="IPR036430">
    <property type="entry name" value="RNase_T2-like_sf"/>
</dbReference>
<dbReference type="InterPro" id="IPR001568">
    <property type="entry name" value="RNase_T2-like"/>
</dbReference>
<dbReference type="OrthoDB" id="435754at2759"/>
<dbReference type="GO" id="GO:0033897">
    <property type="term" value="F:ribonuclease T2 activity"/>
    <property type="evidence" value="ECO:0007669"/>
    <property type="project" value="InterPro"/>
</dbReference>
<organism evidence="4 5">
    <name type="scientific">Musa troglodytarum</name>
    <name type="common">fe'i banana</name>
    <dbReference type="NCBI Taxonomy" id="320322"/>
    <lineage>
        <taxon>Eukaryota</taxon>
        <taxon>Viridiplantae</taxon>
        <taxon>Streptophyta</taxon>
        <taxon>Embryophyta</taxon>
        <taxon>Tracheophyta</taxon>
        <taxon>Spermatophyta</taxon>
        <taxon>Magnoliopsida</taxon>
        <taxon>Liliopsida</taxon>
        <taxon>Zingiberales</taxon>
        <taxon>Musaceae</taxon>
        <taxon>Musa</taxon>
    </lineage>
</organism>
<dbReference type="Proteomes" id="UP001055439">
    <property type="component" value="Chromosome 8"/>
</dbReference>
<gene>
    <name evidence="4" type="ORF">MUK42_06898</name>
</gene>
<feature type="signal peptide" evidence="3">
    <location>
        <begin position="1"/>
        <end position="27"/>
    </location>
</feature>
<evidence type="ECO:0000256" key="3">
    <source>
        <dbReference type="SAM" id="SignalP"/>
    </source>
</evidence>
<keyword evidence="3" id="KW-0732">Signal</keyword>
<proteinExistence type="inferred from homology"/>
<sequence>MAGSNEALPGLCFLGLLLCLCSSSAAAASTPDLLYLNLLWPGGYCQSVNLGEACCIPTTGVPAADFHVQSLETYDSSSGNPIINCDSQCRFLINPLVDLIEDMFAYWPNLSCPSNNGMDQWRHVWCTYGNCTGLSEVVYFNRTLQLRERANILVTLQNWGIVPDASSTYRLELIEEALKSTLGSSSFSVECERRYTVWPLLYQDYLTRIRICVSSDATTIVTCPTVLTTNCDSKVKFAPILYAASPGRQGDATANPVRLRSAMDMLL</sequence>
<dbReference type="PANTHER" id="PTHR11240:SF57">
    <property type="entry name" value="OS09G0538000 PROTEIN"/>
    <property type="match status" value="1"/>
</dbReference>
<dbReference type="PANTHER" id="PTHR11240">
    <property type="entry name" value="RIBONUCLEASE T2"/>
    <property type="match status" value="1"/>
</dbReference>
<feature type="chain" id="PRO_5038673062" evidence="3">
    <location>
        <begin position="28"/>
        <end position="267"/>
    </location>
</feature>
<evidence type="ECO:0000313" key="4">
    <source>
        <dbReference type="EMBL" id="URE22884.1"/>
    </source>
</evidence>
<name>A0A9E7H3A9_9LILI</name>
<dbReference type="Pfam" id="PF00445">
    <property type="entry name" value="Ribonuclease_T2"/>
    <property type="match status" value="1"/>
</dbReference>
<dbReference type="EMBL" id="CP097510">
    <property type="protein sequence ID" value="URE22884.1"/>
    <property type="molecule type" value="Genomic_DNA"/>
</dbReference>
<dbReference type="GO" id="GO:0006401">
    <property type="term" value="P:RNA catabolic process"/>
    <property type="evidence" value="ECO:0007669"/>
    <property type="project" value="TreeGrafter"/>
</dbReference>
<evidence type="ECO:0000313" key="5">
    <source>
        <dbReference type="Proteomes" id="UP001055439"/>
    </source>
</evidence>
<protein>
    <submittedName>
        <fullName evidence="4">RNase S-like protein</fullName>
    </submittedName>
</protein>
<evidence type="ECO:0000256" key="2">
    <source>
        <dbReference type="RuleBase" id="RU004328"/>
    </source>
</evidence>
<reference evidence="4" key="1">
    <citation type="submission" date="2022-05" db="EMBL/GenBank/DDBJ databases">
        <title>The Musa troglodytarum L. genome provides insights into the mechanism of non-climacteric behaviour and enrichment of carotenoids.</title>
        <authorList>
            <person name="Wang J."/>
        </authorList>
    </citation>
    <scope>NUCLEOTIDE SEQUENCE</scope>
    <source>
        <tissue evidence="4">Leaf</tissue>
    </source>
</reference>
<dbReference type="SUPFAM" id="SSF55895">
    <property type="entry name" value="Ribonuclease Rh-like"/>
    <property type="match status" value="1"/>
</dbReference>
<dbReference type="GO" id="GO:0005576">
    <property type="term" value="C:extracellular region"/>
    <property type="evidence" value="ECO:0007669"/>
    <property type="project" value="TreeGrafter"/>
</dbReference>
<keyword evidence="5" id="KW-1185">Reference proteome</keyword>
<dbReference type="Gene3D" id="3.90.730.10">
    <property type="entry name" value="Ribonuclease T2-like"/>
    <property type="match status" value="1"/>
</dbReference>
<evidence type="ECO:0000256" key="1">
    <source>
        <dbReference type="ARBA" id="ARBA00007469"/>
    </source>
</evidence>
<comment type="similarity">
    <text evidence="1 2">Belongs to the RNase T2 family.</text>
</comment>
<accession>A0A9E7H3A9</accession>